<feature type="transmembrane region" description="Helical" evidence="19">
    <location>
        <begin position="12"/>
        <end position="29"/>
    </location>
</feature>
<evidence type="ECO:0000256" key="3">
    <source>
        <dbReference type="ARBA" id="ARBA00022500"/>
    </source>
</evidence>
<dbReference type="GO" id="GO:0060170">
    <property type="term" value="C:ciliary membrane"/>
    <property type="evidence" value="ECO:0007669"/>
    <property type="project" value="UniProtKB-SubCell"/>
</dbReference>
<evidence type="ECO:0000256" key="5">
    <source>
        <dbReference type="ARBA" id="ARBA00022692"/>
    </source>
</evidence>
<keyword evidence="8" id="KW-0969">Cilium</keyword>
<evidence type="ECO:0000256" key="18">
    <source>
        <dbReference type="ARBA" id="ARBA00082489"/>
    </source>
</evidence>
<dbReference type="RefSeq" id="NP_505321.1">
    <property type="nucleotide sequence ID" value="NM_072920.1"/>
</dbReference>
<keyword evidence="11" id="KW-0325">Glycoprotein</keyword>
<dbReference type="SUPFAM" id="SSF81321">
    <property type="entry name" value="Family A G protein-coupled receptor-like"/>
    <property type="match status" value="1"/>
</dbReference>
<keyword evidence="21" id="KW-1185">Reference proteome</keyword>
<dbReference type="InterPro" id="IPR019428">
    <property type="entry name" value="7TM_GPCR_serpentine_rcpt_Str"/>
</dbReference>
<keyword evidence="5 19" id="KW-0812">Transmembrane</keyword>
<dbReference type="AGR" id="WB:WBGene00006144"/>
<dbReference type="UCSC" id="F59E11.15">
    <property type="organism name" value="c. elegans"/>
</dbReference>
<keyword evidence="3" id="KW-0145">Chemotaxis</keyword>
<evidence type="ECO:0000256" key="17">
    <source>
        <dbReference type="ARBA" id="ARBA00078653"/>
    </source>
</evidence>
<dbReference type="FunFam" id="1.20.1070.10:FF:000128">
    <property type="entry name" value="Seven TM Receptor"/>
    <property type="match status" value="1"/>
</dbReference>
<dbReference type="GeneID" id="191992"/>
<dbReference type="Bgee" id="WBGene00006144">
    <property type="expression patterns" value="Expressed in larva"/>
</dbReference>
<sequence length="340" mass="38753">MLAITSRCELVGVGIASFSNSLLLYMLTFKATSSYGSYRRLMLSYTIVEIMYTFFNKICGMMAHSTETSFVVFNVYQGYVSRSLAPIFLLGFCAIYYTLITLLVVHFIYRYIVICDSAKLKYFDGGYLLCWVFGCAACGISMVTVKYFAFPQKERLTNELRDDFSQYYNLTMEEVVYNGPNYYNCDENGKCEISLVDWITMIIFCCGLMFSVIIMFCCGYFCCMKLEKNKLNASHHTVQLQKQLMIALIIQSLIPITLMYIPILILFVTPMIRIAAGPYVNIAIATVAIYPPVDQFAIIYVIKDFRTAVKNFFKRGTKSGTSPSSAVLTTKKKAWHHLLN</sequence>
<comment type="subcellular location">
    <subcellularLocation>
        <location evidence="1">Cell projection</location>
        <location evidence="1">Cilium membrane</location>
        <topology evidence="1">Multi-pass membrane protein</topology>
    </subcellularLocation>
</comment>
<keyword evidence="6" id="KW-0552">Olfaction</keyword>
<keyword evidence="2" id="KW-1003">Cell membrane</keyword>
<evidence type="ECO:0000313" key="20">
    <source>
        <dbReference type="EMBL" id="CCD72144.1"/>
    </source>
</evidence>
<feature type="transmembrane region" description="Helical" evidence="19">
    <location>
        <begin position="41"/>
        <end position="63"/>
    </location>
</feature>
<dbReference type="AlphaFoldDB" id="Q9GUE2"/>
<dbReference type="EMBL" id="BX284605">
    <property type="protein sequence ID" value="CCD72144.1"/>
    <property type="molecule type" value="Genomic_DNA"/>
</dbReference>
<feature type="transmembrane region" description="Helical" evidence="19">
    <location>
        <begin position="279"/>
        <end position="302"/>
    </location>
</feature>
<keyword evidence="4" id="KW-0716">Sensory transduction</keyword>
<reference evidence="20 21" key="1">
    <citation type="journal article" date="1998" name="Science">
        <title>Genome sequence of the nematode C. elegans: a platform for investigating biology.</title>
        <authorList>
            <consortium name="The C. elegans sequencing consortium"/>
            <person name="Sulson J.E."/>
            <person name="Waterston R."/>
        </authorList>
    </citation>
    <scope>NUCLEOTIDE SEQUENCE [LARGE SCALE GENOMIC DNA]</scope>
    <source>
        <strain evidence="20 21">Bristol N2</strain>
    </source>
</reference>
<dbReference type="HOGENOM" id="CLU_036335_2_0_1"/>
<dbReference type="GO" id="GO:0038022">
    <property type="term" value="F:G protein-coupled olfactory receptor activity"/>
    <property type="evidence" value="ECO:0000318"/>
    <property type="project" value="GO_Central"/>
</dbReference>
<keyword evidence="7 19" id="KW-1133">Transmembrane helix</keyword>
<evidence type="ECO:0000256" key="8">
    <source>
        <dbReference type="ARBA" id="ARBA00023069"/>
    </source>
</evidence>
<comment type="subunit">
    <text evidence="15">Interacts with odr-4.</text>
</comment>
<evidence type="ECO:0000256" key="15">
    <source>
        <dbReference type="ARBA" id="ARBA00064300"/>
    </source>
</evidence>
<evidence type="ECO:0000256" key="13">
    <source>
        <dbReference type="ARBA" id="ARBA00054965"/>
    </source>
</evidence>
<dbReference type="PANTHER" id="PTHR22943">
    <property type="entry name" value="7-TRANSMEMBRANE DOMAIN RECEPTOR C.ELEGANS"/>
    <property type="match status" value="1"/>
</dbReference>
<gene>
    <name evidence="20 22" type="primary">str-85</name>
    <name evidence="20" type="ORF">CELE_F59E11.15</name>
    <name evidence="22" type="ORF">F59E11.15</name>
</gene>
<evidence type="ECO:0000256" key="12">
    <source>
        <dbReference type="ARBA" id="ARBA00023273"/>
    </source>
</evidence>
<dbReference type="OrthoDB" id="5826460at2759"/>
<dbReference type="GO" id="GO:0007186">
    <property type="term" value="P:G protein-coupled receptor signaling pathway"/>
    <property type="evidence" value="ECO:0000318"/>
    <property type="project" value="GO_Central"/>
</dbReference>
<organism evidence="20 21">
    <name type="scientific">Caenorhabditis elegans</name>
    <dbReference type="NCBI Taxonomy" id="6239"/>
    <lineage>
        <taxon>Eukaryota</taxon>
        <taxon>Metazoa</taxon>
        <taxon>Ecdysozoa</taxon>
        <taxon>Nematoda</taxon>
        <taxon>Chromadorea</taxon>
        <taxon>Rhabditida</taxon>
        <taxon>Rhabditina</taxon>
        <taxon>Rhabditomorpha</taxon>
        <taxon>Rhabditoidea</taxon>
        <taxon>Rhabditidae</taxon>
        <taxon>Peloderinae</taxon>
        <taxon>Caenorhabditis</taxon>
    </lineage>
</organism>
<dbReference type="FunCoup" id="Q9GUE2">
    <property type="interactions" value="14"/>
</dbReference>
<evidence type="ECO:0000256" key="6">
    <source>
        <dbReference type="ARBA" id="ARBA00022725"/>
    </source>
</evidence>
<name>Q9GUE2_CAEEL</name>
<evidence type="ECO:0000256" key="16">
    <source>
        <dbReference type="ARBA" id="ARBA00067967"/>
    </source>
</evidence>
<dbReference type="CTD" id="191992"/>
<dbReference type="Proteomes" id="UP000001940">
    <property type="component" value="Chromosome V"/>
</dbReference>
<dbReference type="Gene3D" id="1.20.1070.10">
    <property type="entry name" value="Rhodopsin 7-helix transmembrane proteins"/>
    <property type="match status" value="1"/>
</dbReference>
<feature type="transmembrane region" description="Helical" evidence="19">
    <location>
        <begin position="128"/>
        <end position="150"/>
    </location>
</feature>
<evidence type="ECO:0000256" key="14">
    <source>
        <dbReference type="ARBA" id="ARBA00061678"/>
    </source>
</evidence>
<dbReference type="PaxDb" id="6239-F59E11.15"/>
<evidence type="ECO:0000256" key="1">
    <source>
        <dbReference type="ARBA" id="ARBA00004272"/>
    </source>
</evidence>
<keyword evidence="12" id="KW-0966">Cell projection</keyword>
<comment type="similarity">
    <text evidence="14">Belongs to the nematode receptor-like protein str family.</text>
</comment>
<evidence type="ECO:0000256" key="2">
    <source>
        <dbReference type="ARBA" id="ARBA00022475"/>
    </source>
</evidence>
<keyword evidence="9 19" id="KW-0472">Membrane</keyword>
<dbReference type="KEGG" id="cel:CELE_F59E11.15"/>
<dbReference type="Pfam" id="PF10326">
    <property type="entry name" value="7TM_GPCR_Str"/>
    <property type="match status" value="1"/>
</dbReference>
<evidence type="ECO:0000256" key="11">
    <source>
        <dbReference type="ARBA" id="ARBA00023180"/>
    </source>
</evidence>
<dbReference type="GO" id="GO:0006935">
    <property type="term" value="P:chemotaxis"/>
    <property type="evidence" value="ECO:0007669"/>
    <property type="project" value="UniProtKB-KW"/>
</dbReference>
<dbReference type="PhylomeDB" id="Q9GUE2"/>
<accession>Q9GUE2</accession>
<proteinExistence type="inferred from homology"/>
<evidence type="ECO:0000256" key="10">
    <source>
        <dbReference type="ARBA" id="ARBA00023170"/>
    </source>
</evidence>
<dbReference type="WormBase" id="F59E11.15">
    <property type="protein sequence ID" value="CE25030"/>
    <property type="gene ID" value="WBGene00006144"/>
    <property type="gene designation" value="str-85"/>
</dbReference>
<evidence type="ECO:0000256" key="19">
    <source>
        <dbReference type="SAM" id="Phobius"/>
    </source>
</evidence>
<feature type="transmembrane region" description="Helical" evidence="19">
    <location>
        <begin position="83"/>
        <end position="108"/>
    </location>
</feature>
<feature type="transmembrane region" description="Helical" evidence="19">
    <location>
        <begin position="198"/>
        <end position="223"/>
    </location>
</feature>
<feature type="transmembrane region" description="Helical" evidence="19">
    <location>
        <begin position="244"/>
        <end position="267"/>
    </location>
</feature>
<evidence type="ECO:0000256" key="4">
    <source>
        <dbReference type="ARBA" id="ARBA00022606"/>
    </source>
</evidence>
<dbReference type="InParanoid" id="Q9GUE2"/>
<dbReference type="PANTHER" id="PTHR22943:SF76">
    <property type="entry name" value="SEVEN TM RECEPTOR"/>
    <property type="match status" value="1"/>
</dbReference>
<evidence type="ECO:0000256" key="7">
    <source>
        <dbReference type="ARBA" id="ARBA00022989"/>
    </source>
</evidence>
<keyword evidence="10 20" id="KW-0675">Receptor</keyword>
<evidence type="ECO:0000313" key="21">
    <source>
        <dbReference type="Proteomes" id="UP000001940"/>
    </source>
</evidence>
<evidence type="ECO:0000256" key="9">
    <source>
        <dbReference type="ARBA" id="ARBA00023136"/>
    </source>
</evidence>
<comment type="function">
    <text evidence="13">An odorant receptor which affects chemotaxis to the volatile odorant diacetyl. Specifies AWA neuronal cell fate via the odr-7 pathway.</text>
</comment>
<evidence type="ECO:0000313" key="22">
    <source>
        <dbReference type="WormBase" id="F59E11.15"/>
    </source>
</evidence>
<dbReference type="eggNOG" id="ENOG502TH5X">
    <property type="taxonomic scope" value="Eukaryota"/>
</dbReference>
<protein>
    <recommendedName>
        <fullName evidence="16">Serpentine receptor class r-10</fullName>
    </recommendedName>
    <alternativeName>
        <fullName evidence="17">Odorant response abnormal protein 10</fullName>
    </alternativeName>
    <alternativeName>
        <fullName evidence="18">Olfactory receptor 10</fullName>
    </alternativeName>
</protein>
<dbReference type="GO" id="GO:0042048">
    <property type="term" value="P:olfactory behavior"/>
    <property type="evidence" value="ECO:0000318"/>
    <property type="project" value="GO_Central"/>
</dbReference>
<dbReference type="GO" id="GO:0005886">
    <property type="term" value="C:plasma membrane"/>
    <property type="evidence" value="ECO:0000318"/>
    <property type="project" value="GO_Central"/>
</dbReference>